<dbReference type="InterPro" id="IPR000700">
    <property type="entry name" value="PAS-assoc_C"/>
</dbReference>
<keyword evidence="7 16" id="KW-0812">Transmembrane</keyword>
<dbReference type="SMART" id="SM00388">
    <property type="entry name" value="HisKA"/>
    <property type="match status" value="1"/>
</dbReference>
<dbReference type="InterPro" id="IPR004358">
    <property type="entry name" value="Sig_transdc_His_kin-like_C"/>
</dbReference>
<evidence type="ECO:0000256" key="2">
    <source>
        <dbReference type="ARBA" id="ARBA00004141"/>
    </source>
</evidence>
<dbReference type="Gene3D" id="3.30.565.10">
    <property type="entry name" value="Histidine kinase-like ATPase, C-terminal domain"/>
    <property type="match status" value="1"/>
</dbReference>
<dbReference type="SMART" id="SM00091">
    <property type="entry name" value="PAS"/>
    <property type="match status" value="6"/>
</dbReference>
<keyword evidence="13 16" id="KW-0472">Membrane</keyword>
<dbReference type="InterPro" id="IPR029016">
    <property type="entry name" value="GAF-like_dom_sf"/>
</dbReference>
<keyword evidence="12" id="KW-0902">Two-component regulatory system</keyword>
<evidence type="ECO:0000256" key="8">
    <source>
        <dbReference type="ARBA" id="ARBA00022741"/>
    </source>
</evidence>
<dbReference type="SMART" id="SM00086">
    <property type="entry name" value="PAC"/>
    <property type="match status" value="5"/>
</dbReference>
<evidence type="ECO:0000313" key="21">
    <source>
        <dbReference type="Proteomes" id="UP000185860"/>
    </source>
</evidence>
<gene>
    <name evidence="20" type="ORF">NIES2119_04545</name>
</gene>
<dbReference type="InterPro" id="IPR003594">
    <property type="entry name" value="HATPase_dom"/>
</dbReference>
<evidence type="ECO:0000256" key="11">
    <source>
        <dbReference type="ARBA" id="ARBA00022989"/>
    </source>
</evidence>
<keyword evidence="10" id="KW-0067">ATP-binding</keyword>
<dbReference type="InterPro" id="IPR038318">
    <property type="entry name" value="KdpD_sf"/>
</dbReference>
<feature type="transmembrane region" description="Helical" evidence="16">
    <location>
        <begin position="59"/>
        <end position="86"/>
    </location>
</feature>
<dbReference type="InterPro" id="IPR013656">
    <property type="entry name" value="PAS_4"/>
</dbReference>
<evidence type="ECO:0000256" key="12">
    <source>
        <dbReference type="ARBA" id="ARBA00023012"/>
    </source>
</evidence>
<feature type="transmembrane region" description="Helical" evidence="16">
    <location>
        <begin position="26"/>
        <end position="47"/>
    </location>
</feature>
<dbReference type="Pfam" id="PF13426">
    <property type="entry name" value="PAS_9"/>
    <property type="match status" value="1"/>
</dbReference>
<evidence type="ECO:0000256" key="5">
    <source>
        <dbReference type="ARBA" id="ARBA00022553"/>
    </source>
</evidence>
<feature type="domain" description="PAS" evidence="18">
    <location>
        <begin position="602"/>
        <end position="672"/>
    </location>
</feature>
<keyword evidence="6" id="KW-0808">Transferase</keyword>
<comment type="catalytic activity">
    <reaction evidence="1">
        <text>ATP + protein L-histidine = ADP + protein N-phospho-L-histidine.</text>
        <dbReference type="EC" id="2.7.13.3"/>
    </reaction>
</comment>
<dbReference type="Proteomes" id="UP000185860">
    <property type="component" value="Unassembled WGS sequence"/>
</dbReference>
<keyword evidence="8" id="KW-0547">Nucleotide-binding</keyword>
<name>A0A1U7IRW7_9CYAN</name>
<feature type="domain" description="PAS" evidence="18">
    <location>
        <begin position="886"/>
        <end position="921"/>
    </location>
</feature>
<dbReference type="GO" id="GO:0005524">
    <property type="term" value="F:ATP binding"/>
    <property type="evidence" value="ECO:0007669"/>
    <property type="project" value="UniProtKB-KW"/>
</dbReference>
<feature type="domain" description="PAC" evidence="19">
    <location>
        <begin position="801"/>
        <end position="853"/>
    </location>
</feature>
<evidence type="ECO:0000256" key="9">
    <source>
        <dbReference type="ARBA" id="ARBA00022777"/>
    </source>
</evidence>
<dbReference type="Pfam" id="PF08447">
    <property type="entry name" value="PAS_3"/>
    <property type="match status" value="1"/>
</dbReference>
<proteinExistence type="inferred from homology"/>
<dbReference type="GO" id="GO:0016020">
    <property type="term" value="C:membrane"/>
    <property type="evidence" value="ECO:0007669"/>
    <property type="project" value="UniProtKB-SubCell"/>
</dbReference>
<dbReference type="InterPro" id="IPR005467">
    <property type="entry name" value="His_kinase_dom"/>
</dbReference>
<reference evidence="20 21" key="1">
    <citation type="submission" date="2016-11" db="EMBL/GenBank/DDBJ databases">
        <title>Draft Genome Sequences of Nine Cyanobacterial Strains from Diverse Habitats.</title>
        <authorList>
            <person name="Zhu T."/>
            <person name="Hou S."/>
            <person name="Lu X."/>
            <person name="Hess W.R."/>
        </authorList>
    </citation>
    <scope>NUCLEOTIDE SEQUENCE [LARGE SCALE GENOMIC DNA]</scope>
    <source>
        <strain evidence="20 21">IAM M-71</strain>
    </source>
</reference>
<feature type="domain" description="PAC" evidence="19">
    <location>
        <begin position="219"/>
        <end position="271"/>
    </location>
</feature>
<feature type="domain" description="PAC" evidence="19">
    <location>
        <begin position="387"/>
        <end position="439"/>
    </location>
</feature>
<dbReference type="InterPro" id="IPR001610">
    <property type="entry name" value="PAC"/>
</dbReference>
<dbReference type="Gene3D" id="1.20.120.620">
    <property type="entry name" value="Backbone structure of the membrane domain of e. Coli histidine kinase receptor kdpd"/>
    <property type="match status" value="1"/>
</dbReference>
<evidence type="ECO:0000256" key="1">
    <source>
        <dbReference type="ARBA" id="ARBA00000085"/>
    </source>
</evidence>
<sequence>MSYPQTYSYSTDQMNRTGKYNSLPSAISRYGIAVLTVGIVIGMKLLLEPLIDTESPFLLFFTAVIVSALYGGIWAGIWATILSALVSDYLFLSPSNSIFVEQSLGQNLKLILFLLEGFFISTIIHKLITANQKVKFGQQALQESEVKYKLLIESIQDCAIFLLDPKGEVISWNQGAQRLKGYEAKEIIGKHFSCFYRPEEIAEGKPDRYLEIAAAKGHIENEGWRVRKNGTEFWANVIITALRDEQGNLTGFCKLTRDFSEKKRIEDSLQKAYSELEFCIQERTVQLTVTNQQLEQQKEERKKAEAALQESERRFRAIFNQTFQFIGLMQPDGILIEANETALNFAGLQREDAIDRPFWEAHWWTNSPETQETLKQAIQKAANGEFIRYEVDVLGAGNTLATIDFSIKPIRDQSGQVILLIPEGRDISQLKKAEQTLQSFFDAAPIMMGIVELIDNRDILHIADNTATAKFFGIHVEQMRNRLASEMGAPEQQIQAWIKNYQQAARTQAPVRFEYSHIIQEQEYWLSATVSSIPAKPGSNPQFAYIVEDITERKLAEAQILQLNTKLEQRIQERTLQLQIEIAQRERALQELQQTEEALRHSEQQFRTVAESMPQIVWTALPNGAVDYYNKRWAEFSGIPQTKGHNWGWQPILHIEDQKRTVEAWKKALEKGELYECEHRLKRADGEFRWFLSRGLPLHNSQGEIIKWFGTATDIHEQKQVQEALRQSEHKFRIAVDNIPDTFVIYDAERRLQFMNVAGLHRIQKSLDELIGLRDEEIYPPEVTNNYLPFLLWSVETLTTQSFECTITLPSYGTFTTIISYIPLLNDRGELYQILGISHDISKRKSAEEALRLSLERFRIALENSPIAVFNQDRELRYTWVYNTQLDYSAEEVLGKTDADLMHPDDAAKLTEIKQQVLRTGIGVRTEVQASKTGEFCFHDLTVEPLRNEFDEVVGITGAAINITDSKIIEAQLQIRAQQQAAIAHLGQRALSGIDLDKLMNEATSLIAHILNVEYCKVLELLPDGQKMLLRSVFGFTDSEVLAEPITINTGLESQAGYTLLADEPVIVNDLRCETRFTPSLLLQEHNTISGLSTVIAGVPQAFGVLEAHTIREYSFTQDDIYFLQAAANILAEAIQRQKARETLQRQSEELALANRLKDEFLATISHELRTPLNSMLGWAKLLPSRNFSPDTVSRAIETIARNTQALAQLIEDVLDMSDIIRGRLNLQVEPVSLDVVIEQAIASIHLAAEAKNIQVCSQIDYSVGIVLGDSTRLQQIVWNLLSNSVKFTPKGGRVEVRLTKVNNQAQIQVSDTGRGISPDFLPHVFDRFRQEDGSITRSYGGLGLGLAIVRYLVELHGGTISAASTGYGKGATFTVQLPLI</sequence>
<dbReference type="PROSITE" id="PS50113">
    <property type="entry name" value="PAC"/>
    <property type="match status" value="5"/>
</dbReference>
<evidence type="ECO:0000259" key="18">
    <source>
        <dbReference type="PROSITE" id="PS50112"/>
    </source>
</evidence>
<evidence type="ECO:0000256" key="10">
    <source>
        <dbReference type="ARBA" id="ARBA00022840"/>
    </source>
</evidence>
<dbReference type="InterPro" id="IPR036890">
    <property type="entry name" value="HATPase_C_sf"/>
</dbReference>
<evidence type="ECO:0000256" key="15">
    <source>
        <dbReference type="SAM" id="Coils"/>
    </source>
</evidence>
<evidence type="ECO:0000256" key="3">
    <source>
        <dbReference type="ARBA" id="ARBA00006402"/>
    </source>
</evidence>
<evidence type="ECO:0000256" key="14">
    <source>
        <dbReference type="ARBA" id="ARBA00074306"/>
    </source>
</evidence>
<comment type="subcellular location">
    <subcellularLocation>
        <location evidence="2">Membrane</location>
        <topology evidence="2">Multi-pass membrane protein</topology>
    </subcellularLocation>
</comment>
<dbReference type="SMART" id="SM00065">
    <property type="entry name" value="GAF"/>
    <property type="match status" value="1"/>
</dbReference>
<dbReference type="Pfam" id="PF02518">
    <property type="entry name" value="HATPase_c"/>
    <property type="match status" value="1"/>
</dbReference>
<dbReference type="SUPFAM" id="SSF47384">
    <property type="entry name" value="Homodimeric domain of signal transducing histidine kinase"/>
    <property type="match status" value="1"/>
</dbReference>
<dbReference type="Gene3D" id="3.30.450.20">
    <property type="entry name" value="PAS domain"/>
    <property type="match status" value="6"/>
</dbReference>
<dbReference type="FunFam" id="3.30.565.10:FF:000010">
    <property type="entry name" value="Sensor histidine kinase RcsC"/>
    <property type="match status" value="1"/>
</dbReference>
<dbReference type="InterPro" id="IPR052162">
    <property type="entry name" value="Sensor_kinase/Photoreceptor"/>
</dbReference>
<dbReference type="PROSITE" id="PS50109">
    <property type="entry name" value="HIS_KIN"/>
    <property type="match status" value="1"/>
</dbReference>
<dbReference type="InterPro" id="IPR003018">
    <property type="entry name" value="GAF"/>
</dbReference>
<feature type="domain" description="PAC" evidence="19">
    <location>
        <begin position="922"/>
        <end position="975"/>
    </location>
</feature>
<dbReference type="RefSeq" id="WP_073592253.1">
    <property type="nucleotide sequence ID" value="NZ_MRCE01000003.1"/>
</dbReference>
<dbReference type="Pfam" id="PF13493">
    <property type="entry name" value="DUF4118"/>
    <property type="match status" value="1"/>
</dbReference>
<dbReference type="STRING" id="454136.NIES2119_04545"/>
<keyword evidence="11 16" id="KW-1133">Transmembrane helix</keyword>
<dbReference type="Gene3D" id="1.10.287.130">
    <property type="match status" value="1"/>
</dbReference>
<feature type="domain" description="PAS" evidence="18">
    <location>
        <begin position="311"/>
        <end position="385"/>
    </location>
</feature>
<dbReference type="SMART" id="SM00387">
    <property type="entry name" value="HATPase_c"/>
    <property type="match status" value="1"/>
</dbReference>
<dbReference type="PROSITE" id="PS50112">
    <property type="entry name" value="PAS"/>
    <property type="match status" value="4"/>
</dbReference>
<dbReference type="InterPro" id="IPR025201">
    <property type="entry name" value="KdpD_TM"/>
</dbReference>
<dbReference type="PANTHER" id="PTHR43304:SF1">
    <property type="entry name" value="PAC DOMAIN-CONTAINING PROTEIN"/>
    <property type="match status" value="1"/>
</dbReference>
<dbReference type="InterPro" id="IPR013655">
    <property type="entry name" value="PAS_fold_3"/>
</dbReference>
<evidence type="ECO:0000256" key="16">
    <source>
        <dbReference type="SAM" id="Phobius"/>
    </source>
</evidence>
<dbReference type="CDD" id="cd16922">
    <property type="entry name" value="HATPase_EvgS-ArcB-TorS-like"/>
    <property type="match status" value="1"/>
</dbReference>
<organism evidence="20 21">
    <name type="scientific">[Phormidium ambiguum] IAM M-71</name>
    <dbReference type="NCBI Taxonomy" id="454136"/>
    <lineage>
        <taxon>Bacteria</taxon>
        <taxon>Bacillati</taxon>
        <taxon>Cyanobacteriota</taxon>
        <taxon>Cyanophyceae</taxon>
        <taxon>Oscillatoriophycideae</taxon>
        <taxon>Aerosakkonematales</taxon>
        <taxon>Aerosakkonemataceae</taxon>
        <taxon>Floridanema</taxon>
    </lineage>
</organism>
<dbReference type="CDD" id="cd00130">
    <property type="entry name" value="PAS"/>
    <property type="match status" value="4"/>
</dbReference>
<feature type="domain" description="PAC" evidence="19">
    <location>
        <begin position="675"/>
        <end position="727"/>
    </location>
</feature>
<evidence type="ECO:0000256" key="7">
    <source>
        <dbReference type="ARBA" id="ARBA00022692"/>
    </source>
</evidence>
<evidence type="ECO:0000256" key="6">
    <source>
        <dbReference type="ARBA" id="ARBA00022679"/>
    </source>
</evidence>
<keyword evidence="5" id="KW-0597">Phosphoprotein</keyword>
<dbReference type="NCBIfam" id="TIGR00229">
    <property type="entry name" value="sensory_box"/>
    <property type="match status" value="5"/>
</dbReference>
<feature type="domain" description="PAS" evidence="18">
    <location>
        <begin position="144"/>
        <end position="200"/>
    </location>
</feature>
<dbReference type="InterPro" id="IPR035965">
    <property type="entry name" value="PAS-like_dom_sf"/>
</dbReference>
<dbReference type="Gene3D" id="3.30.450.40">
    <property type="match status" value="1"/>
</dbReference>
<accession>A0A1U7IRW7</accession>
<dbReference type="OrthoDB" id="5555607at2"/>
<feature type="coiled-coil region" evidence="15">
    <location>
        <begin position="553"/>
        <end position="605"/>
    </location>
</feature>
<keyword evidence="9" id="KW-0418">Kinase</keyword>
<evidence type="ECO:0000313" key="20">
    <source>
        <dbReference type="EMBL" id="OKH40191.1"/>
    </source>
</evidence>
<evidence type="ECO:0000259" key="17">
    <source>
        <dbReference type="PROSITE" id="PS50109"/>
    </source>
</evidence>
<comment type="caution">
    <text evidence="20">The sequence shown here is derived from an EMBL/GenBank/DDBJ whole genome shotgun (WGS) entry which is preliminary data.</text>
</comment>
<dbReference type="SUPFAM" id="SSF55781">
    <property type="entry name" value="GAF domain-like"/>
    <property type="match status" value="1"/>
</dbReference>
<keyword evidence="15" id="KW-0175">Coiled coil</keyword>
<dbReference type="Pfam" id="PF08448">
    <property type="entry name" value="PAS_4"/>
    <property type="match status" value="4"/>
</dbReference>
<dbReference type="InterPro" id="IPR003661">
    <property type="entry name" value="HisK_dim/P_dom"/>
</dbReference>
<dbReference type="PANTHER" id="PTHR43304">
    <property type="entry name" value="PHYTOCHROME-LIKE PROTEIN CPH1"/>
    <property type="match status" value="1"/>
</dbReference>
<dbReference type="Pfam" id="PF01590">
    <property type="entry name" value="GAF"/>
    <property type="match status" value="1"/>
</dbReference>
<dbReference type="GO" id="GO:0000155">
    <property type="term" value="F:phosphorelay sensor kinase activity"/>
    <property type="evidence" value="ECO:0007669"/>
    <property type="project" value="InterPro"/>
</dbReference>
<dbReference type="EMBL" id="MRCE01000003">
    <property type="protein sequence ID" value="OKH40191.1"/>
    <property type="molecule type" value="Genomic_DNA"/>
</dbReference>
<feature type="domain" description="Histidine kinase" evidence="17">
    <location>
        <begin position="1164"/>
        <end position="1381"/>
    </location>
</feature>
<evidence type="ECO:0000256" key="4">
    <source>
        <dbReference type="ARBA" id="ARBA00012438"/>
    </source>
</evidence>
<dbReference type="Pfam" id="PF00512">
    <property type="entry name" value="HisKA"/>
    <property type="match status" value="1"/>
</dbReference>
<dbReference type="InterPro" id="IPR000014">
    <property type="entry name" value="PAS"/>
</dbReference>
<dbReference type="InterPro" id="IPR036097">
    <property type="entry name" value="HisK_dim/P_sf"/>
</dbReference>
<dbReference type="FunFam" id="3.30.450.20:FF:000155">
    <property type="entry name" value="Sensor histidine kinase TodS"/>
    <property type="match status" value="1"/>
</dbReference>
<dbReference type="EC" id="2.7.13.3" evidence="4"/>
<dbReference type="CDD" id="cd00082">
    <property type="entry name" value="HisKA"/>
    <property type="match status" value="1"/>
</dbReference>
<dbReference type="PRINTS" id="PR00344">
    <property type="entry name" value="BCTRLSENSOR"/>
</dbReference>
<protein>
    <recommendedName>
        <fullName evidence="14">Circadian input-output histidine kinase CikA</fullName>
        <ecNumber evidence="4">2.7.13.3</ecNumber>
    </recommendedName>
</protein>
<evidence type="ECO:0000256" key="13">
    <source>
        <dbReference type="ARBA" id="ARBA00023136"/>
    </source>
</evidence>
<comment type="similarity">
    <text evidence="3">In the N-terminal section; belongs to the phytochrome family.</text>
</comment>
<dbReference type="FunFam" id="3.30.450.20:FF:000099">
    <property type="entry name" value="Sensory box sensor histidine kinase"/>
    <property type="match status" value="1"/>
</dbReference>
<feature type="coiled-coil region" evidence="15">
    <location>
        <begin position="287"/>
        <end position="321"/>
    </location>
</feature>
<evidence type="ECO:0000259" key="19">
    <source>
        <dbReference type="PROSITE" id="PS50113"/>
    </source>
</evidence>
<dbReference type="SUPFAM" id="SSF55874">
    <property type="entry name" value="ATPase domain of HSP90 chaperone/DNA topoisomerase II/histidine kinase"/>
    <property type="match status" value="1"/>
</dbReference>
<dbReference type="SUPFAM" id="SSF55785">
    <property type="entry name" value="PYP-like sensor domain (PAS domain)"/>
    <property type="match status" value="6"/>
</dbReference>